<feature type="compositionally biased region" description="Low complexity" evidence="1">
    <location>
        <begin position="236"/>
        <end position="258"/>
    </location>
</feature>
<keyword evidence="3" id="KW-1185">Reference proteome</keyword>
<evidence type="ECO:0000256" key="1">
    <source>
        <dbReference type="SAM" id="MobiDB-lite"/>
    </source>
</evidence>
<dbReference type="AlphaFoldDB" id="A0A834XKL9"/>
<evidence type="ECO:0000313" key="2">
    <source>
        <dbReference type="EMBL" id="KAF7988557.1"/>
    </source>
</evidence>
<organism evidence="2 3">
    <name type="scientific">Aphidius gifuensis</name>
    <name type="common">Parasitoid wasp</name>
    <dbReference type="NCBI Taxonomy" id="684658"/>
    <lineage>
        <taxon>Eukaryota</taxon>
        <taxon>Metazoa</taxon>
        <taxon>Ecdysozoa</taxon>
        <taxon>Arthropoda</taxon>
        <taxon>Hexapoda</taxon>
        <taxon>Insecta</taxon>
        <taxon>Pterygota</taxon>
        <taxon>Neoptera</taxon>
        <taxon>Endopterygota</taxon>
        <taxon>Hymenoptera</taxon>
        <taxon>Apocrita</taxon>
        <taxon>Ichneumonoidea</taxon>
        <taxon>Braconidae</taxon>
        <taxon>Aphidiinae</taxon>
        <taxon>Aphidius</taxon>
    </lineage>
</organism>
<sequence>MSSCFHKPKVYRSSTGCCICKAKSSSSRFTDSKKYEDDFMECFKLKERRQGEICNACVLLVKRWKKLPADCNRDWQHVVDARAGPGIKSLTKFKAKNKKKPVIKDTCIEKIEKIVKKKHVYLKPEREQSPQESDEANDEDNTSKSSSRPGTPEDCDDIVVKKRFKRAKRRNIDENLSSPIDWIDLTIYKKTRICCGIIFKGPYGEIIIDQSLFKTCSSCLLRQKNKQQLINTNNSFHSSSVSPPHSVDSATATTTTSTELTKQTGKIFSDSSSDSGYDESSNQGIDGRKNIKISNSNNNSSSINNSCITTTKKLTNILIPPVKKIPIKLIPIKQVEKLTCKSLVSTTKQVNSLVDFAIHTPRQSVTN</sequence>
<comment type="caution">
    <text evidence="2">The sequence shown here is derived from an EMBL/GenBank/DDBJ whole genome shotgun (WGS) entry which is preliminary data.</text>
</comment>
<gene>
    <name evidence="2" type="ORF">HCN44_001130</name>
</gene>
<dbReference type="Proteomes" id="UP000639338">
    <property type="component" value="Unassembled WGS sequence"/>
</dbReference>
<protein>
    <recommendedName>
        <fullName evidence="4">Protein FAM60A</fullName>
    </recommendedName>
</protein>
<dbReference type="GO" id="GO:0070822">
    <property type="term" value="C:Sin3-type complex"/>
    <property type="evidence" value="ECO:0007669"/>
    <property type="project" value="TreeGrafter"/>
</dbReference>
<dbReference type="Pfam" id="PF15396">
    <property type="entry name" value="FAM60A"/>
    <property type="match status" value="1"/>
</dbReference>
<reference evidence="2 3" key="1">
    <citation type="submission" date="2020-08" db="EMBL/GenBank/DDBJ databases">
        <title>Aphidius gifuensis genome sequencing and assembly.</title>
        <authorList>
            <person name="Du Z."/>
        </authorList>
    </citation>
    <scope>NUCLEOTIDE SEQUENCE [LARGE SCALE GENOMIC DNA]</scope>
    <source>
        <strain evidence="2">YNYX2018</strain>
        <tissue evidence="2">Adults</tissue>
    </source>
</reference>
<feature type="region of interest" description="Disordered" evidence="1">
    <location>
        <begin position="236"/>
        <end position="297"/>
    </location>
</feature>
<dbReference type="PANTHER" id="PTHR13422">
    <property type="entry name" value="SIN3-HDAC COMPLEX-ASSOCIATED FACTOR"/>
    <property type="match status" value="1"/>
</dbReference>
<feature type="compositionally biased region" description="Low complexity" evidence="1">
    <location>
        <begin position="269"/>
        <end position="281"/>
    </location>
</feature>
<name>A0A834XKL9_APHGI</name>
<proteinExistence type="predicted"/>
<dbReference type="EMBL" id="JACMRX010000005">
    <property type="protein sequence ID" value="KAF7988557.1"/>
    <property type="molecule type" value="Genomic_DNA"/>
</dbReference>
<accession>A0A834XKL9</accession>
<feature type="region of interest" description="Disordered" evidence="1">
    <location>
        <begin position="122"/>
        <end position="155"/>
    </location>
</feature>
<dbReference type="GO" id="GO:0030336">
    <property type="term" value="P:negative regulation of cell migration"/>
    <property type="evidence" value="ECO:0007669"/>
    <property type="project" value="TreeGrafter"/>
</dbReference>
<evidence type="ECO:0008006" key="4">
    <source>
        <dbReference type="Google" id="ProtNLM"/>
    </source>
</evidence>
<dbReference type="OrthoDB" id="10023333at2759"/>
<dbReference type="PANTHER" id="PTHR13422:SF12">
    <property type="entry name" value="SIN3-HDAC COMPLEX-ASSOCIATED FACTOR"/>
    <property type="match status" value="1"/>
</dbReference>
<dbReference type="InterPro" id="IPR026065">
    <property type="entry name" value="FAM60A"/>
</dbReference>
<evidence type="ECO:0000313" key="3">
    <source>
        <dbReference type="Proteomes" id="UP000639338"/>
    </source>
</evidence>